<dbReference type="OrthoDB" id="2139606at2759"/>
<feature type="region of interest" description="Disordered" evidence="1">
    <location>
        <begin position="1"/>
        <end position="24"/>
    </location>
</feature>
<dbReference type="AlphaFoldDB" id="A0A4Y7Q0Y0"/>
<evidence type="ECO:0000256" key="2">
    <source>
        <dbReference type="SAM" id="Phobius"/>
    </source>
</evidence>
<dbReference type="GO" id="GO:0006487">
    <property type="term" value="P:protein N-linked glycosylation"/>
    <property type="evidence" value="ECO:0007669"/>
    <property type="project" value="TreeGrafter"/>
</dbReference>
<dbReference type="STRING" id="50990.A0A4Y7Q0Y0"/>
<evidence type="ECO:0008006" key="5">
    <source>
        <dbReference type="Google" id="ProtNLM"/>
    </source>
</evidence>
<organism evidence="3 4">
    <name type="scientific">Rickenella mellea</name>
    <dbReference type="NCBI Taxonomy" id="50990"/>
    <lineage>
        <taxon>Eukaryota</taxon>
        <taxon>Fungi</taxon>
        <taxon>Dikarya</taxon>
        <taxon>Basidiomycota</taxon>
        <taxon>Agaricomycotina</taxon>
        <taxon>Agaricomycetes</taxon>
        <taxon>Hymenochaetales</taxon>
        <taxon>Rickenellaceae</taxon>
        <taxon>Rickenella</taxon>
    </lineage>
</organism>
<evidence type="ECO:0000313" key="4">
    <source>
        <dbReference type="Proteomes" id="UP000294933"/>
    </source>
</evidence>
<name>A0A4Y7Q0Y0_9AGAM</name>
<protein>
    <recommendedName>
        <fullName evidence="5">N-glycosylation protein EOS1</fullName>
    </recommendedName>
</protein>
<dbReference type="GO" id="GO:0034599">
    <property type="term" value="P:cellular response to oxidative stress"/>
    <property type="evidence" value="ECO:0007669"/>
    <property type="project" value="InterPro"/>
</dbReference>
<reference evidence="3 4" key="1">
    <citation type="submission" date="2018-06" db="EMBL/GenBank/DDBJ databases">
        <title>A transcriptomic atlas of mushroom development highlights an independent origin of complex multicellularity.</title>
        <authorList>
            <consortium name="DOE Joint Genome Institute"/>
            <person name="Krizsan K."/>
            <person name="Almasi E."/>
            <person name="Merenyi Z."/>
            <person name="Sahu N."/>
            <person name="Viragh M."/>
            <person name="Koszo T."/>
            <person name="Mondo S."/>
            <person name="Kiss B."/>
            <person name="Balint B."/>
            <person name="Kues U."/>
            <person name="Barry K."/>
            <person name="Hegedus J.C."/>
            <person name="Henrissat B."/>
            <person name="Johnson J."/>
            <person name="Lipzen A."/>
            <person name="Ohm R."/>
            <person name="Nagy I."/>
            <person name="Pangilinan J."/>
            <person name="Yan J."/>
            <person name="Xiong Y."/>
            <person name="Grigoriev I.V."/>
            <person name="Hibbett D.S."/>
            <person name="Nagy L.G."/>
        </authorList>
    </citation>
    <scope>NUCLEOTIDE SEQUENCE [LARGE SCALE GENOMIC DNA]</scope>
    <source>
        <strain evidence="3 4">SZMC22713</strain>
    </source>
</reference>
<gene>
    <name evidence="3" type="ORF">BD410DRAFT_725693</name>
</gene>
<dbReference type="InterPro" id="IPR021100">
    <property type="entry name" value="N-glycosylation_EOS1"/>
</dbReference>
<sequence length="264" mass="29301">MFAARKRRLSAGASGAHLRTRRGAGLRGSVREEQMLRGVTTVRGQRGAGETETEMDEVASALPIARAPRASSFPLEQQIISYLFEFSRLLSIVPAVFGTLYNLHNIYHPPPNLRHSGIDYVVCTLWAILTGIQCLALTTGLLTRWQAYYPPLSTLIRLLALQAICWPATHLTLSVLNHLKRPVACWVVIGSTTCVSRSVQLWVTSNLWDHVRNAPLRVGVKGKVGERRWDWGEVGVKCVLPAGLLYFVTAWALILKGELHLRGC</sequence>
<evidence type="ECO:0000256" key="1">
    <source>
        <dbReference type="SAM" id="MobiDB-lite"/>
    </source>
</evidence>
<keyword evidence="2" id="KW-0472">Membrane</keyword>
<dbReference type="Pfam" id="PF12326">
    <property type="entry name" value="EOS1"/>
    <property type="match status" value="1"/>
</dbReference>
<proteinExistence type="predicted"/>
<dbReference type="GO" id="GO:0005789">
    <property type="term" value="C:endoplasmic reticulum membrane"/>
    <property type="evidence" value="ECO:0007669"/>
    <property type="project" value="InterPro"/>
</dbReference>
<accession>A0A4Y7Q0Y0</accession>
<dbReference type="EMBL" id="ML170188">
    <property type="protein sequence ID" value="TDL20450.1"/>
    <property type="molecule type" value="Genomic_DNA"/>
</dbReference>
<feature type="transmembrane region" description="Helical" evidence="2">
    <location>
        <begin position="234"/>
        <end position="255"/>
    </location>
</feature>
<keyword evidence="2" id="KW-1133">Transmembrane helix</keyword>
<dbReference type="PANTHER" id="PTHR28147">
    <property type="entry name" value="N-GLYCOSYLATION PROTEIN EOS1"/>
    <property type="match status" value="1"/>
</dbReference>
<feature type="transmembrane region" description="Helical" evidence="2">
    <location>
        <begin position="120"/>
        <end position="143"/>
    </location>
</feature>
<dbReference type="VEuPathDB" id="FungiDB:BD410DRAFT_725693"/>
<keyword evidence="4" id="KW-1185">Reference proteome</keyword>
<evidence type="ECO:0000313" key="3">
    <source>
        <dbReference type="EMBL" id="TDL20450.1"/>
    </source>
</evidence>
<dbReference type="Proteomes" id="UP000294933">
    <property type="component" value="Unassembled WGS sequence"/>
</dbReference>
<keyword evidence="2" id="KW-0812">Transmembrane</keyword>
<dbReference type="PANTHER" id="PTHR28147:SF1">
    <property type="entry name" value="N-GLYCOSYLATION PROTEIN EOS1"/>
    <property type="match status" value="1"/>
</dbReference>